<comment type="catalytic activity">
    <reaction evidence="1">
        <text>ATP = 3',5'-cyclic AMP + diphosphate</text>
        <dbReference type="Rhea" id="RHEA:15389"/>
        <dbReference type="ChEBI" id="CHEBI:30616"/>
        <dbReference type="ChEBI" id="CHEBI:33019"/>
        <dbReference type="ChEBI" id="CHEBI:58165"/>
        <dbReference type="EC" id="4.6.1.1"/>
    </reaction>
</comment>
<dbReference type="GO" id="GO:0009190">
    <property type="term" value="P:cyclic nucleotide biosynthetic process"/>
    <property type="evidence" value="ECO:0007669"/>
    <property type="project" value="InterPro"/>
</dbReference>
<reference evidence="15" key="1">
    <citation type="submission" date="2012-12" db="EMBL/GenBank/DDBJ databases">
        <authorList>
            <person name="Hellsten U."/>
            <person name="Grimwood J."/>
            <person name="Chapman J.A."/>
            <person name="Shapiro H."/>
            <person name="Aerts A."/>
            <person name="Otillar R.P."/>
            <person name="Terry A.Y."/>
            <person name="Boore J.L."/>
            <person name="Simakov O."/>
            <person name="Marletaz F."/>
            <person name="Cho S.-J."/>
            <person name="Edsinger-Gonzales E."/>
            <person name="Havlak P."/>
            <person name="Kuo D.-H."/>
            <person name="Larsson T."/>
            <person name="Lv J."/>
            <person name="Arendt D."/>
            <person name="Savage R."/>
            <person name="Osoegawa K."/>
            <person name="de Jong P."/>
            <person name="Lindberg D.R."/>
            <person name="Seaver E.C."/>
            <person name="Weisblat D.A."/>
            <person name="Putnam N.H."/>
            <person name="Grigoriev I.V."/>
            <person name="Rokhsar D.S."/>
        </authorList>
    </citation>
    <scope>NUCLEOTIDE SEQUENCE</scope>
</reference>
<dbReference type="InParanoid" id="T1G9K9"/>
<dbReference type="OrthoDB" id="10035433at2759"/>
<dbReference type="PROSITE" id="PS50125">
    <property type="entry name" value="GUANYLATE_CYCLASE_2"/>
    <property type="match status" value="1"/>
</dbReference>
<dbReference type="GO" id="GO:0035556">
    <property type="term" value="P:intracellular signal transduction"/>
    <property type="evidence" value="ECO:0007669"/>
    <property type="project" value="InterPro"/>
</dbReference>
<accession>T1G9K9</accession>
<keyword evidence="11" id="KW-0456">Lyase</keyword>
<evidence type="ECO:0000256" key="8">
    <source>
        <dbReference type="ARBA" id="ARBA00022842"/>
    </source>
</evidence>
<evidence type="ECO:0000256" key="11">
    <source>
        <dbReference type="ARBA" id="ARBA00023239"/>
    </source>
</evidence>
<protein>
    <recommendedName>
        <fullName evidence="3">adenylate cyclase</fullName>
        <ecNumber evidence="3">4.6.1.1</ecNumber>
    </recommendedName>
</protein>
<evidence type="ECO:0000256" key="9">
    <source>
        <dbReference type="ARBA" id="ARBA00022989"/>
    </source>
</evidence>
<dbReference type="KEGG" id="hro:HELRODRAFT_98136"/>
<name>T1G9K9_HELRO</name>
<evidence type="ECO:0000256" key="1">
    <source>
        <dbReference type="ARBA" id="ARBA00001593"/>
    </source>
</evidence>
<evidence type="ECO:0000313" key="13">
    <source>
        <dbReference type="EMBL" id="ESO07956.1"/>
    </source>
</evidence>
<dbReference type="GeneID" id="20217755"/>
<keyword evidence="6" id="KW-0547">Nucleotide-binding</keyword>
<evidence type="ECO:0000256" key="3">
    <source>
        <dbReference type="ARBA" id="ARBA00012201"/>
    </source>
</evidence>
<dbReference type="InterPro" id="IPR001054">
    <property type="entry name" value="A/G_cyclase"/>
</dbReference>
<gene>
    <name evidence="14" type="primary">20217755</name>
    <name evidence="13" type="ORF">HELRODRAFT_98136</name>
</gene>
<dbReference type="EMBL" id="AMQM01003343">
    <property type="status" value="NOT_ANNOTATED_CDS"/>
    <property type="molecule type" value="Genomic_DNA"/>
</dbReference>
<dbReference type="GO" id="GO:0005524">
    <property type="term" value="F:ATP binding"/>
    <property type="evidence" value="ECO:0007669"/>
    <property type="project" value="UniProtKB-KW"/>
</dbReference>
<evidence type="ECO:0000259" key="12">
    <source>
        <dbReference type="PROSITE" id="PS50125"/>
    </source>
</evidence>
<keyword evidence="15" id="KW-1185">Reference proteome</keyword>
<keyword evidence="7" id="KW-0067">ATP-binding</keyword>
<dbReference type="SMART" id="SM00044">
    <property type="entry name" value="CYCc"/>
    <property type="match status" value="1"/>
</dbReference>
<evidence type="ECO:0000313" key="15">
    <source>
        <dbReference type="Proteomes" id="UP000015101"/>
    </source>
</evidence>
<evidence type="ECO:0000256" key="4">
    <source>
        <dbReference type="ARBA" id="ARBA00022692"/>
    </source>
</evidence>
<evidence type="ECO:0000256" key="5">
    <source>
        <dbReference type="ARBA" id="ARBA00022723"/>
    </source>
</evidence>
<dbReference type="CTD" id="20217755"/>
<dbReference type="EC" id="4.6.1.1" evidence="3"/>
<evidence type="ECO:0000256" key="2">
    <source>
        <dbReference type="ARBA" id="ARBA00004141"/>
    </source>
</evidence>
<dbReference type="EnsemblMetazoa" id="HelroT98136">
    <property type="protein sequence ID" value="HelroP98136"/>
    <property type="gene ID" value="HelroG98136"/>
</dbReference>
<dbReference type="GO" id="GO:0004016">
    <property type="term" value="F:adenylate cyclase activity"/>
    <property type="evidence" value="ECO:0007669"/>
    <property type="project" value="UniProtKB-EC"/>
</dbReference>
<dbReference type="CDD" id="cd07302">
    <property type="entry name" value="CHD"/>
    <property type="match status" value="1"/>
</dbReference>
<evidence type="ECO:0000313" key="14">
    <source>
        <dbReference type="EnsemblMetazoa" id="HelroP98136"/>
    </source>
</evidence>
<reference evidence="13 15" key="2">
    <citation type="journal article" date="2013" name="Nature">
        <title>Insights into bilaterian evolution from three spiralian genomes.</title>
        <authorList>
            <person name="Simakov O."/>
            <person name="Marletaz F."/>
            <person name="Cho S.J."/>
            <person name="Edsinger-Gonzales E."/>
            <person name="Havlak P."/>
            <person name="Hellsten U."/>
            <person name="Kuo D.H."/>
            <person name="Larsson T."/>
            <person name="Lv J."/>
            <person name="Arendt D."/>
            <person name="Savage R."/>
            <person name="Osoegawa K."/>
            <person name="de Jong P."/>
            <person name="Grimwood J."/>
            <person name="Chapman J.A."/>
            <person name="Shapiro H."/>
            <person name="Aerts A."/>
            <person name="Otillar R.P."/>
            <person name="Terry A.Y."/>
            <person name="Boore J.L."/>
            <person name="Grigoriev I.V."/>
            <person name="Lindberg D.R."/>
            <person name="Seaver E.C."/>
            <person name="Weisblat D.A."/>
            <person name="Putnam N.H."/>
            <person name="Rokhsar D.S."/>
        </authorList>
    </citation>
    <scope>NUCLEOTIDE SEQUENCE</scope>
</reference>
<keyword evidence="4" id="KW-0812">Transmembrane</keyword>
<dbReference type="RefSeq" id="XP_009013745.1">
    <property type="nucleotide sequence ID" value="XM_009015497.1"/>
</dbReference>
<dbReference type="InterPro" id="IPR029787">
    <property type="entry name" value="Nucleotide_cyclase"/>
</dbReference>
<feature type="domain" description="Guanylate cyclase" evidence="12">
    <location>
        <begin position="59"/>
        <end position="199"/>
    </location>
</feature>
<keyword evidence="5" id="KW-0479">Metal-binding</keyword>
<dbReference type="GO" id="GO:0016020">
    <property type="term" value="C:membrane"/>
    <property type="evidence" value="ECO:0007669"/>
    <property type="project" value="UniProtKB-SubCell"/>
</dbReference>
<dbReference type="PANTHER" id="PTHR45627">
    <property type="entry name" value="ADENYLATE CYCLASE TYPE 1"/>
    <property type="match status" value="1"/>
</dbReference>
<keyword evidence="9" id="KW-1133">Transmembrane helix</keyword>
<dbReference type="STRING" id="6412.T1G9K9"/>
<evidence type="ECO:0000256" key="7">
    <source>
        <dbReference type="ARBA" id="ARBA00022840"/>
    </source>
</evidence>
<dbReference type="eggNOG" id="KOG3618">
    <property type="taxonomic scope" value="Eukaryota"/>
</dbReference>
<dbReference type="PANTHER" id="PTHR45627:SF8">
    <property type="entry name" value="ADENYLATE CYCLASE TYPE 9"/>
    <property type="match status" value="1"/>
</dbReference>
<dbReference type="Proteomes" id="UP000015101">
    <property type="component" value="Unassembled WGS sequence"/>
</dbReference>
<keyword evidence="8" id="KW-0460">Magnesium</keyword>
<dbReference type="FunFam" id="3.30.70.1230:FF:000008">
    <property type="entry name" value="Adenylate cyclase type 9"/>
    <property type="match status" value="1"/>
</dbReference>
<dbReference type="Pfam" id="PF00211">
    <property type="entry name" value="Guanylate_cyc"/>
    <property type="match status" value="1"/>
</dbReference>
<dbReference type="AlphaFoldDB" id="T1G9K9"/>
<dbReference type="HOGENOM" id="CLU_001072_6_0_1"/>
<dbReference type="OMA" id="SRDEFKC"/>
<comment type="subcellular location">
    <subcellularLocation>
        <location evidence="2">Membrane</location>
        <topology evidence="2">Multi-pass membrane protein</topology>
    </subcellularLocation>
</comment>
<evidence type="ECO:0000256" key="6">
    <source>
        <dbReference type="ARBA" id="ARBA00022741"/>
    </source>
</evidence>
<reference evidence="14" key="3">
    <citation type="submission" date="2015-06" db="UniProtKB">
        <authorList>
            <consortium name="EnsemblMetazoa"/>
        </authorList>
    </citation>
    <scope>IDENTIFICATION</scope>
</reference>
<dbReference type="Gene3D" id="3.30.70.1230">
    <property type="entry name" value="Nucleotide cyclase"/>
    <property type="match status" value="1"/>
</dbReference>
<dbReference type="SUPFAM" id="SSF55073">
    <property type="entry name" value="Nucleotide cyclase"/>
    <property type="match status" value="1"/>
</dbReference>
<evidence type="ECO:0000256" key="10">
    <source>
        <dbReference type="ARBA" id="ARBA00023136"/>
    </source>
</evidence>
<keyword evidence="10" id="KW-0472">Membrane</keyword>
<organism evidence="14 15">
    <name type="scientific">Helobdella robusta</name>
    <name type="common">Californian leech</name>
    <dbReference type="NCBI Taxonomy" id="6412"/>
    <lineage>
        <taxon>Eukaryota</taxon>
        <taxon>Metazoa</taxon>
        <taxon>Spiralia</taxon>
        <taxon>Lophotrochozoa</taxon>
        <taxon>Annelida</taxon>
        <taxon>Clitellata</taxon>
        <taxon>Hirudinea</taxon>
        <taxon>Rhynchobdellida</taxon>
        <taxon>Glossiphoniidae</taxon>
        <taxon>Helobdella</taxon>
    </lineage>
</organism>
<sequence>MEVGYRLCYHGDFQVAKDRKTILKEKEQADWLLHIIVPEHVAEQLKHNKHYCENHKDVGVIFAKISNFEDFYDESYEGGKEYLRVLNEMMGDFEELFDLPQYKDVEKIKTIGSCLMAASGLNPRTRKQNKDPDAHLYALIDFAMAIIKKVEAFNRDIFNFNFEMKIGFNCGEVTAGVIGTEKLLYDIWGDTVNIASRMYSTGEHDKIQVTEEIANRLSSKFDFEFRGQTYVKGKGDMNTYLLVDKKKGATWG</sequence>
<proteinExistence type="predicted"/>
<dbReference type="GO" id="GO:0046872">
    <property type="term" value="F:metal ion binding"/>
    <property type="evidence" value="ECO:0007669"/>
    <property type="project" value="UniProtKB-KW"/>
</dbReference>
<dbReference type="EMBL" id="KB096134">
    <property type="protein sequence ID" value="ESO07956.1"/>
    <property type="molecule type" value="Genomic_DNA"/>
</dbReference>